<keyword evidence="1" id="KW-0812">Transmembrane</keyword>
<sequence length="535" mass="61196">MASTYPSGIFDGLAKFYVSVAIVWTAALLVGASFLVINRHEQCVRIRNLPLALCAVACLHVYWILCMSAYSMGSAYPCSVEYWIMSIYLPLGIALFQANSMQLLSVFGIQEKLLYTAHQPHRAQFSARSRSSRRYLFQWREMNLVQRTELGIAVGMVVQVRILNTAVDGRALTDPQNQLCLSLAVYLSSRKFNTFGTFSHPGSPEEIPSILWQLFWSWIFAPYILWKIRHIQDVHHWRRQITCCVIAALPGSPMWFVALHSPTDPWDAINRYWVPSLWFAPGILAMEAVTIFFPCYELVVARRQRHRILEAMEAWNEKQKGDTDESRSGTSRSHSDTSRMHELYCLKALENYLADDSSALLQFAAAKEFSGENIIFLNYVRDWKAAWASLQASKPEYDWNRDPQYHRLDFFKIAVEIYTTCVDLKTAEFPINIESRVYTDLMDLFGDAVELMGQCVSKDAGTRMDEDTRALCLDEHVYEGLGIMHVKPRLPDSIVVPDGFNICAFDEAQKSIISLVFTNTWPKFIDSSNDMSIKI</sequence>
<dbReference type="Gene3D" id="1.10.167.10">
    <property type="entry name" value="Regulator of G-protein Signalling 4, domain 2"/>
    <property type="match status" value="1"/>
</dbReference>
<feature type="transmembrane region" description="Helical" evidence="1">
    <location>
        <begin position="16"/>
        <end position="37"/>
    </location>
</feature>
<evidence type="ECO:0000256" key="1">
    <source>
        <dbReference type="SAM" id="Phobius"/>
    </source>
</evidence>
<dbReference type="InterPro" id="IPR036305">
    <property type="entry name" value="RGS_sf"/>
</dbReference>
<keyword evidence="1" id="KW-0472">Membrane</keyword>
<feature type="transmembrane region" description="Helical" evidence="1">
    <location>
        <begin position="49"/>
        <end position="70"/>
    </location>
</feature>
<comment type="caution">
    <text evidence="2">The sequence shown here is derived from an EMBL/GenBank/DDBJ whole genome shotgun (WGS) entry which is preliminary data.</text>
</comment>
<feature type="transmembrane region" description="Helical" evidence="1">
    <location>
        <begin position="240"/>
        <end position="258"/>
    </location>
</feature>
<dbReference type="AlphaFoldDB" id="A0A8H6AGR4"/>
<keyword evidence="3" id="KW-1185">Reference proteome</keyword>
<feature type="transmembrane region" description="Helical" evidence="1">
    <location>
        <begin position="82"/>
        <end position="104"/>
    </location>
</feature>
<organism evidence="2 3">
    <name type="scientific">Petromyces alliaceus</name>
    <name type="common">Aspergillus alliaceus</name>
    <dbReference type="NCBI Taxonomy" id="209559"/>
    <lineage>
        <taxon>Eukaryota</taxon>
        <taxon>Fungi</taxon>
        <taxon>Dikarya</taxon>
        <taxon>Ascomycota</taxon>
        <taxon>Pezizomycotina</taxon>
        <taxon>Eurotiomycetes</taxon>
        <taxon>Eurotiomycetidae</taxon>
        <taxon>Eurotiales</taxon>
        <taxon>Aspergillaceae</taxon>
        <taxon>Aspergillus</taxon>
        <taxon>Aspergillus subgen. Circumdati</taxon>
    </lineage>
</organism>
<dbReference type="InterPro" id="IPR044926">
    <property type="entry name" value="RGS_subdomain_2"/>
</dbReference>
<feature type="transmembrane region" description="Helical" evidence="1">
    <location>
        <begin position="278"/>
        <end position="299"/>
    </location>
</feature>
<protein>
    <submittedName>
        <fullName evidence="2">Uncharacterized protein</fullName>
    </submittedName>
</protein>
<evidence type="ECO:0000313" key="3">
    <source>
        <dbReference type="Proteomes" id="UP000541154"/>
    </source>
</evidence>
<reference evidence="2 3" key="1">
    <citation type="submission" date="2019-04" db="EMBL/GenBank/DDBJ databases">
        <title>Aspergillus burnettii sp. nov., novel species from soil in southeast Queensland.</title>
        <authorList>
            <person name="Gilchrist C.L.M."/>
            <person name="Pitt J.I."/>
            <person name="Lange L."/>
            <person name="Lacey H.J."/>
            <person name="Vuong D."/>
            <person name="Midgley D.J."/>
            <person name="Greenfield P."/>
            <person name="Bradbury M."/>
            <person name="Lacey E."/>
            <person name="Busk P.K."/>
            <person name="Pilgaard B."/>
            <person name="Chooi Y.H."/>
            <person name="Piggott A.M."/>
        </authorList>
    </citation>
    <scope>NUCLEOTIDE SEQUENCE [LARGE SCALE GENOMIC DNA]</scope>
    <source>
        <strain evidence="2 3">FRR 5400</strain>
    </source>
</reference>
<dbReference type="Proteomes" id="UP000541154">
    <property type="component" value="Unassembled WGS sequence"/>
</dbReference>
<proteinExistence type="predicted"/>
<evidence type="ECO:0000313" key="2">
    <source>
        <dbReference type="EMBL" id="KAF5866929.1"/>
    </source>
</evidence>
<accession>A0A8H6AGR4</accession>
<dbReference type="EMBL" id="SPNV01000004">
    <property type="protein sequence ID" value="KAF5866929.1"/>
    <property type="molecule type" value="Genomic_DNA"/>
</dbReference>
<gene>
    <name evidence="2" type="ORF">ETB97_008735</name>
</gene>
<name>A0A8H6AGR4_PETAA</name>
<dbReference type="SUPFAM" id="SSF48097">
    <property type="entry name" value="Regulator of G-protein signaling, RGS"/>
    <property type="match status" value="1"/>
</dbReference>
<keyword evidence="1" id="KW-1133">Transmembrane helix</keyword>